<evidence type="ECO:0000259" key="6">
    <source>
        <dbReference type="Pfam" id="PF00441"/>
    </source>
</evidence>
<dbReference type="Gene3D" id="2.40.110.10">
    <property type="entry name" value="Butyryl-CoA Dehydrogenase, subunit A, domain 2"/>
    <property type="match status" value="1"/>
</dbReference>
<dbReference type="Proteomes" id="UP000323454">
    <property type="component" value="Unassembled WGS sequence"/>
</dbReference>
<evidence type="ECO:0000256" key="1">
    <source>
        <dbReference type="ARBA" id="ARBA00009347"/>
    </source>
</evidence>
<evidence type="ECO:0000256" key="4">
    <source>
        <dbReference type="RuleBase" id="RU362125"/>
    </source>
</evidence>
<name>A0A5B2X2S6_9PSEU</name>
<dbReference type="PANTHER" id="PTHR43884:SF19">
    <property type="entry name" value="ACYL-COA DEHYDROGENASE FADE4-RELATED"/>
    <property type="match status" value="1"/>
</dbReference>
<protein>
    <submittedName>
        <fullName evidence="8">Acyl-CoA dehydrogenase</fullName>
    </submittedName>
</protein>
<accession>A0A5B2X2S6</accession>
<dbReference type="AlphaFoldDB" id="A0A5B2X2S6"/>
<dbReference type="InterPro" id="IPR046373">
    <property type="entry name" value="Acyl-CoA_Oxase/DH_mid-dom_sf"/>
</dbReference>
<comment type="similarity">
    <text evidence="1 4">Belongs to the acyl-CoA dehydrogenase family.</text>
</comment>
<keyword evidence="3 4" id="KW-0274">FAD</keyword>
<evidence type="ECO:0000313" key="9">
    <source>
        <dbReference type="Proteomes" id="UP000323454"/>
    </source>
</evidence>
<dbReference type="GO" id="GO:0003995">
    <property type="term" value="F:acyl-CoA dehydrogenase activity"/>
    <property type="evidence" value="ECO:0007669"/>
    <property type="project" value="TreeGrafter"/>
</dbReference>
<reference evidence="8 9" key="2">
    <citation type="submission" date="2019-09" db="EMBL/GenBank/DDBJ databases">
        <authorList>
            <person name="Jin C."/>
        </authorList>
    </citation>
    <scope>NUCLEOTIDE SEQUENCE [LARGE SCALE GENOMIC DNA]</scope>
    <source>
        <strain evidence="8 9">AN110305</strain>
    </source>
</reference>
<dbReference type="SUPFAM" id="SSF56645">
    <property type="entry name" value="Acyl-CoA dehydrogenase NM domain-like"/>
    <property type="match status" value="1"/>
</dbReference>
<keyword evidence="2 4" id="KW-0285">Flavoprotein</keyword>
<reference evidence="8 9" key="1">
    <citation type="submission" date="2019-09" db="EMBL/GenBank/DDBJ databases">
        <title>Goodfellowia gen. nov., a new genus of the Pseudonocardineae related to Actinoalloteichus, containing Goodfellowia coeruleoviolacea gen. nov., comb. nov. gen. nov., comb. nov.</title>
        <authorList>
            <person name="Labeda D."/>
        </authorList>
    </citation>
    <scope>NUCLEOTIDE SEQUENCE [LARGE SCALE GENOMIC DNA]</scope>
    <source>
        <strain evidence="8 9">AN110305</strain>
    </source>
</reference>
<evidence type="ECO:0000256" key="5">
    <source>
        <dbReference type="SAM" id="MobiDB-lite"/>
    </source>
</evidence>
<dbReference type="Gene3D" id="1.20.140.10">
    <property type="entry name" value="Butyryl-CoA Dehydrogenase, subunit A, domain 3"/>
    <property type="match status" value="1"/>
</dbReference>
<evidence type="ECO:0000256" key="3">
    <source>
        <dbReference type="ARBA" id="ARBA00022827"/>
    </source>
</evidence>
<gene>
    <name evidence="8" type="ORF">F0L68_25090</name>
</gene>
<feature type="region of interest" description="Disordered" evidence="5">
    <location>
        <begin position="1"/>
        <end position="30"/>
    </location>
</feature>
<dbReference type="InterPro" id="IPR036250">
    <property type="entry name" value="AcylCo_DH-like_C"/>
</dbReference>
<comment type="caution">
    <text evidence="8">The sequence shown here is derived from an EMBL/GenBank/DDBJ whole genome shotgun (WGS) entry which is preliminary data.</text>
</comment>
<dbReference type="SUPFAM" id="SSF47203">
    <property type="entry name" value="Acyl-CoA dehydrogenase C-terminal domain-like"/>
    <property type="match status" value="1"/>
</dbReference>
<keyword evidence="4" id="KW-0560">Oxidoreductase</keyword>
<evidence type="ECO:0000256" key="2">
    <source>
        <dbReference type="ARBA" id="ARBA00022630"/>
    </source>
</evidence>
<dbReference type="Pfam" id="PF00441">
    <property type="entry name" value="Acyl-CoA_dh_1"/>
    <property type="match status" value="1"/>
</dbReference>
<evidence type="ECO:0000259" key="7">
    <source>
        <dbReference type="Pfam" id="PF02770"/>
    </source>
</evidence>
<proteinExistence type="inferred from homology"/>
<dbReference type="InterPro" id="IPR006091">
    <property type="entry name" value="Acyl-CoA_Oxase/DH_mid-dom"/>
</dbReference>
<dbReference type="InterPro" id="IPR009100">
    <property type="entry name" value="AcylCoA_DH/oxidase_NM_dom_sf"/>
</dbReference>
<dbReference type="CDD" id="cd00567">
    <property type="entry name" value="ACAD"/>
    <property type="match status" value="1"/>
</dbReference>
<evidence type="ECO:0000313" key="8">
    <source>
        <dbReference type="EMBL" id="KAA2257574.1"/>
    </source>
</evidence>
<dbReference type="EMBL" id="VUOB01000045">
    <property type="protein sequence ID" value="KAA2257574.1"/>
    <property type="molecule type" value="Genomic_DNA"/>
</dbReference>
<dbReference type="Pfam" id="PF02770">
    <property type="entry name" value="Acyl-CoA_dh_M"/>
    <property type="match status" value="1"/>
</dbReference>
<sequence>MTAATPGTATGLFADLDTPDPLDARFGDPTDPANPAGFDAFLAADERGELLPAGRQVVDGFGLGAEFVPRGLGGRLGQVDDLARVLRPVFRRDAALGLGYGAINLISSATVWAAGNAEQRRWLADVLLRNGQTAGAYTELATGHDLVRSRLRATVRGDELVLSGGKEVINNIARADAATVLARTSDEPGSRSHSLVLVDLASVPRDRLRFLPRFRTSGMRAINLGGVEFLDCPVPASALVGGAGEALETVLRAFQVTKAALTGATIGSLDTQLRTVTRFALERRLYQRSVADLPLPRAVLAGAFTDLLIADCLATTVCRALHVLPRQTSVYAAAAKYLVPMLTQDCVDELAVLLGARSFLRDGPYGIFQKHLRDLPVGSLAHAGETVCQATIIPQLPRLARKSWFATPPAPATLFRLDEPLPELDFDRLEITAKPDDGLAATLLDVEQDLRDDPLLGPLCGQLVAELAALRADCLDLAPRNRTPLAAPISFELAERYAIVLAASACLGVWRHNQDHPDPFLRDTAWLVAALGRLTARLGRDPVPGAAAVEPAVFAALVERHESNRGFDLVGRRLC</sequence>
<dbReference type="OrthoDB" id="3860847at2"/>
<organism evidence="8 9">
    <name type="scientific">Solihabitans fulvus</name>
    <dbReference type="NCBI Taxonomy" id="1892852"/>
    <lineage>
        <taxon>Bacteria</taxon>
        <taxon>Bacillati</taxon>
        <taxon>Actinomycetota</taxon>
        <taxon>Actinomycetes</taxon>
        <taxon>Pseudonocardiales</taxon>
        <taxon>Pseudonocardiaceae</taxon>
        <taxon>Solihabitans</taxon>
    </lineage>
</organism>
<dbReference type="InterPro" id="IPR009075">
    <property type="entry name" value="AcylCo_DH/oxidase_C"/>
</dbReference>
<dbReference type="RefSeq" id="WP_149852253.1">
    <property type="nucleotide sequence ID" value="NZ_VUOB01000045.1"/>
</dbReference>
<feature type="domain" description="Acyl-CoA dehydrogenase/oxidase C-terminal" evidence="6">
    <location>
        <begin position="249"/>
        <end position="382"/>
    </location>
</feature>
<dbReference type="PANTHER" id="PTHR43884">
    <property type="entry name" value="ACYL-COA DEHYDROGENASE"/>
    <property type="match status" value="1"/>
</dbReference>
<keyword evidence="9" id="KW-1185">Reference proteome</keyword>
<comment type="cofactor">
    <cofactor evidence="4">
        <name>FAD</name>
        <dbReference type="ChEBI" id="CHEBI:57692"/>
    </cofactor>
</comment>
<dbReference type="GO" id="GO:0005886">
    <property type="term" value="C:plasma membrane"/>
    <property type="evidence" value="ECO:0007669"/>
    <property type="project" value="TreeGrafter"/>
</dbReference>
<feature type="domain" description="Acyl-CoA oxidase/dehydrogenase middle" evidence="7">
    <location>
        <begin position="136"/>
        <end position="232"/>
    </location>
</feature>